<proteinExistence type="predicted"/>
<sequence length="118" mass="13839">MIAGFSKDKFKVIKLNVMDSYLEELMQREDIHRITDEAGNLYGIRVLGRGENLLFIENEKGLICTIDAEHGAIFTRSVKKWDSSDEKMSKKERLRVVGLIEKYYRKFYNPDVILIDDY</sequence>
<dbReference type="Proteomes" id="UP000006258">
    <property type="component" value="Unassembled WGS sequence"/>
</dbReference>
<dbReference type="EMBL" id="ACHA02000004">
    <property type="protein sequence ID" value="EFK58952.1"/>
    <property type="molecule type" value="Genomic_DNA"/>
</dbReference>
<protein>
    <submittedName>
        <fullName evidence="1">Uncharacterized protein</fullName>
    </submittedName>
</protein>
<dbReference type="HOGENOM" id="CLU_2332201_0_0_10"/>
<comment type="caution">
    <text evidence="1">The sequence shown here is derived from an EMBL/GenBank/DDBJ whole genome shotgun (WGS) entry which is preliminary data.</text>
</comment>
<name>D7VJ99_SPHSI</name>
<dbReference type="STRING" id="525373.HMPREF0766_11068"/>
<reference evidence="1" key="1">
    <citation type="submission" date="2010-07" db="EMBL/GenBank/DDBJ databases">
        <authorList>
            <person name="Muzny D."/>
            <person name="Qin X."/>
            <person name="Buhay C."/>
            <person name="Dugan-Rocha S."/>
            <person name="Ding Y."/>
            <person name="Chen G."/>
            <person name="Hawes A."/>
            <person name="Holder M."/>
            <person name="Jhangiani S."/>
            <person name="Johnson A."/>
            <person name="Khan Z."/>
            <person name="Li Z."/>
            <person name="Liu W."/>
            <person name="Liu X."/>
            <person name="Perez L."/>
            <person name="Shen H."/>
            <person name="Wang Q."/>
            <person name="Watt J."/>
            <person name="Xi L."/>
            <person name="Xin Y."/>
            <person name="Zhou J."/>
            <person name="Deng J."/>
            <person name="Jiang H."/>
            <person name="Liu Y."/>
            <person name="Qu J."/>
            <person name="Song X.-Z."/>
            <person name="Zhang L."/>
            <person name="Villasana D."/>
            <person name="Johnson A."/>
            <person name="Liu J."/>
            <person name="Liyanage D."/>
            <person name="Lorensuhewa L."/>
            <person name="Robinson T."/>
            <person name="Song A."/>
            <person name="Song B.-B."/>
            <person name="Dinh H."/>
            <person name="Thornton R."/>
            <person name="Coyle M."/>
            <person name="Francisco L."/>
            <person name="Jackson L."/>
            <person name="Javaid M."/>
            <person name="Korchina V."/>
            <person name="Kovar C."/>
            <person name="Mata R."/>
            <person name="Mathew T."/>
            <person name="Ngo R."/>
            <person name="Nguyen L."/>
            <person name="Nguyen N."/>
            <person name="Okwuonu G."/>
            <person name="Ongeri F."/>
            <person name="Pham C."/>
            <person name="Simmons D."/>
            <person name="Wilczek-Boney K."/>
            <person name="Hale W."/>
            <person name="Jakkamsetti A."/>
            <person name="Pham P."/>
            <person name="Ruth R."/>
            <person name="San Lucas F."/>
            <person name="Warren J."/>
            <person name="Zhang J."/>
            <person name="Zhao Z."/>
            <person name="Zhou C."/>
            <person name="Zhu D."/>
            <person name="Lee S."/>
            <person name="Bess C."/>
            <person name="Blankenburg K."/>
            <person name="Forbes L."/>
            <person name="Fu Q."/>
            <person name="Gubbala S."/>
            <person name="Hirani K."/>
            <person name="Jayaseelan J.C."/>
            <person name="Lara F."/>
            <person name="Munidasa M."/>
            <person name="Palculict T."/>
            <person name="Patil S."/>
            <person name="Pu L.-L."/>
            <person name="Saada N."/>
            <person name="Tang L."/>
            <person name="Weissenberger G."/>
            <person name="Zhu Y."/>
            <person name="Hemphill L."/>
            <person name="Shang Y."/>
            <person name="Youmans B."/>
            <person name="Ayvaz T."/>
            <person name="Ross M."/>
            <person name="Santibanez J."/>
            <person name="Aqrawi P."/>
            <person name="Gross S."/>
            <person name="Joshi V."/>
            <person name="Fowler G."/>
            <person name="Nazareth L."/>
            <person name="Reid J."/>
            <person name="Worley K."/>
            <person name="Petrosino J."/>
            <person name="Highlander S."/>
            <person name="Gibbs R."/>
        </authorList>
    </citation>
    <scope>NUCLEOTIDE SEQUENCE [LARGE SCALE GENOMIC DNA]</scope>
    <source>
        <strain evidence="1">ATCC 33861</strain>
    </source>
</reference>
<accession>D7VJ99</accession>
<evidence type="ECO:0000313" key="2">
    <source>
        <dbReference type="Proteomes" id="UP000006258"/>
    </source>
</evidence>
<evidence type="ECO:0000313" key="1">
    <source>
        <dbReference type="EMBL" id="EFK58952.1"/>
    </source>
</evidence>
<gene>
    <name evidence="1" type="ORF">HMPREF0766_11068</name>
</gene>
<dbReference type="eggNOG" id="ENOG5034436">
    <property type="taxonomic scope" value="Bacteria"/>
</dbReference>
<organism evidence="1 2">
    <name type="scientific">Sphingobacterium spiritivorum ATCC 33861</name>
    <dbReference type="NCBI Taxonomy" id="525373"/>
    <lineage>
        <taxon>Bacteria</taxon>
        <taxon>Pseudomonadati</taxon>
        <taxon>Bacteroidota</taxon>
        <taxon>Sphingobacteriia</taxon>
        <taxon>Sphingobacteriales</taxon>
        <taxon>Sphingobacteriaceae</taxon>
        <taxon>Sphingobacterium</taxon>
    </lineage>
</organism>
<dbReference type="AlphaFoldDB" id="D7VJ99"/>
<keyword evidence="2" id="KW-1185">Reference proteome</keyword>